<proteinExistence type="predicted"/>
<organism evidence="2 3">
    <name type="scientific">Daldinia eschscholtzii</name>
    <dbReference type="NCBI Taxonomy" id="292717"/>
    <lineage>
        <taxon>Eukaryota</taxon>
        <taxon>Fungi</taxon>
        <taxon>Dikarya</taxon>
        <taxon>Ascomycota</taxon>
        <taxon>Pezizomycotina</taxon>
        <taxon>Sordariomycetes</taxon>
        <taxon>Xylariomycetidae</taxon>
        <taxon>Xylariales</taxon>
        <taxon>Hypoxylaceae</taxon>
        <taxon>Daldinia</taxon>
    </lineage>
</organism>
<feature type="compositionally biased region" description="Basic and acidic residues" evidence="1">
    <location>
        <begin position="1"/>
        <end position="12"/>
    </location>
</feature>
<name>A0AAX6M847_9PEZI</name>
<sequence length="119" mass="12587">MSKPSESREDSGRGNGQVPFIQLDLPRTVDARKARVQNQTRKLTKAPPGRAVDDHQSNKVVVSKDLQLPHSHSTGSTFLGGQKPKAKIGTVTSGFGILTPGWDGMSSSNQAVHAGQAAS</sequence>
<comment type="caution">
    <text evidence="2">The sequence shown here is derived from an EMBL/GenBank/DDBJ whole genome shotgun (WGS) entry which is preliminary data.</text>
</comment>
<dbReference type="Proteomes" id="UP001369815">
    <property type="component" value="Unassembled WGS sequence"/>
</dbReference>
<reference evidence="2 3" key="1">
    <citation type="journal article" date="2024" name="Front Chem Biol">
        <title>Unveiling the potential of Daldinia eschscholtzii MFLUCC 19-0629 through bioactivity and bioinformatics studies for enhanced sustainable agriculture production.</title>
        <authorList>
            <person name="Brooks S."/>
            <person name="Weaver J.A."/>
            <person name="Klomchit A."/>
            <person name="Alharthi S.A."/>
            <person name="Onlamun T."/>
            <person name="Nurani R."/>
            <person name="Vong T.K."/>
            <person name="Alberti F."/>
            <person name="Greco C."/>
        </authorList>
    </citation>
    <scope>NUCLEOTIDE SEQUENCE [LARGE SCALE GENOMIC DNA]</scope>
    <source>
        <strain evidence="2">MFLUCC 19-0629</strain>
    </source>
</reference>
<keyword evidence="3" id="KW-1185">Reference proteome</keyword>
<evidence type="ECO:0000313" key="3">
    <source>
        <dbReference type="Proteomes" id="UP001369815"/>
    </source>
</evidence>
<feature type="region of interest" description="Disordered" evidence="1">
    <location>
        <begin position="1"/>
        <end position="56"/>
    </location>
</feature>
<gene>
    <name evidence="2" type="ORF">Daesc_010600</name>
</gene>
<evidence type="ECO:0000256" key="1">
    <source>
        <dbReference type="SAM" id="MobiDB-lite"/>
    </source>
</evidence>
<evidence type="ECO:0000313" key="2">
    <source>
        <dbReference type="EMBL" id="KAK6948829.1"/>
    </source>
</evidence>
<accession>A0AAX6M847</accession>
<protein>
    <submittedName>
        <fullName evidence="2">Uncharacterized protein</fullName>
    </submittedName>
</protein>
<dbReference type="AlphaFoldDB" id="A0AAX6M847"/>
<dbReference type="EMBL" id="JBANMG010000010">
    <property type="protein sequence ID" value="KAK6948829.1"/>
    <property type="molecule type" value="Genomic_DNA"/>
</dbReference>